<reference evidence="7 8" key="1">
    <citation type="journal article" date="2009" name="Int. J. Syst. Evol. Microbiol.">
        <title>Paenibacillus contaminans sp. nov., isolated from a contaminated laboratory plate.</title>
        <authorList>
            <person name="Chou J.H."/>
            <person name="Lee J.H."/>
            <person name="Lin M.C."/>
            <person name="Chang P.S."/>
            <person name="Arun A.B."/>
            <person name="Young C.C."/>
            <person name="Chen W.M."/>
        </authorList>
    </citation>
    <scope>NUCLEOTIDE SEQUENCE [LARGE SCALE GENOMIC DNA]</scope>
    <source>
        <strain evidence="7 8">CKOBP-6</strain>
    </source>
</reference>
<dbReference type="EMBL" id="QMFB01000034">
    <property type="protein sequence ID" value="RAV12204.1"/>
    <property type="molecule type" value="Genomic_DNA"/>
</dbReference>
<dbReference type="SUPFAM" id="SSF141322">
    <property type="entry name" value="NfeD domain-like"/>
    <property type="match status" value="1"/>
</dbReference>
<proteinExistence type="predicted"/>
<evidence type="ECO:0000256" key="1">
    <source>
        <dbReference type="ARBA" id="ARBA00004141"/>
    </source>
</evidence>
<dbReference type="InterPro" id="IPR052165">
    <property type="entry name" value="Membrane_assoc_protease"/>
</dbReference>
<evidence type="ECO:0000256" key="5">
    <source>
        <dbReference type="SAM" id="Phobius"/>
    </source>
</evidence>
<comment type="caution">
    <text evidence="7">The sequence shown here is derived from an EMBL/GenBank/DDBJ whole genome shotgun (WGS) entry which is preliminary data.</text>
</comment>
<feature type="transmembrane region" description="Helical" evidence="5">
    <location>
        <begin position="34"/>
        <end position="64"/>
    </location>
</feature>
<dbReference type="Gene3D" id="2.40.50.140">
    <property type="entry name" value="Nucleic acid-binding proteins"/>
    <property type="match status" value="1"/>
</dbReference>
<comment type="subcellular location">
    <subcellularLocation>
        <location evidence="1">Membrane</location>
        <topology evidence="1">Multi-pass membrane protein</topology>
    </subcellularLocation>
</comment>
<feature type="transmembrane region" description="Helical" evidence="5">
    <location>
        <begin position="7"/>
        <end position="28"/>
    </location>
</feature>
<accession>A0A329LWW9</accession>
<dbReference type="PANTHER" id="PTHR33507">
    <property type="entry name" value="INNER MEMBRANE PROTEIN YBBJ"/>
    <property type="match status" value="1"/>
</dbReference>
<gene>
    <name evidence="7" type="ORF">DQG23_35385</name>
</gene>
<dbReference type="GO" id="GO:0005886">
    <property type="term" value="C:plasma membrane"/>
    <property type="evidence" value="ECO:0007669"/>
    <property type="project" value="TreeGrafter"/>
</dbReference>
<evidence type="ECO:0000256" key="2">
    <source>
        <dbReference type="ARBA" id="ARBA00022692"/>
    </source>
</evidence>
<dbReference type="Pfam" id="PF01957">
    <property type="entry name" value="NfeD"/>
    <property type="match status" value="1"/>
</dbReference>
<keyword evidence="4 5" id="KW-0472">Membrane</keyword>
<keyword evidence="2 5" id="KW-0812">Transmembrane</keyword>
<evidence type="ECO:0000256" key="3">
    <source>
        <dbReference type="ARBA" id="ARBA00022989"/>
    </source>
</evidence>
<evidence type="ECO:0000256" key="4">
    <source>
        <dbReference type="ARBA" id="ARBA00023136"/>
    </source>
</evidence>
<sequence length="144" mass="15283">MALWAIWLIIAGVLLIVEMMTLTFYLLWLGIGAIVAAVVALIAPDAFVVQMLAGCAAALVLTVFTKPLTRRFRAARGFKDAVDDLVGKQGIVVEDIEQGKPGIVKIGGDMWSAVSNESLQKGDSVIVVSRGSAVLEVNKWGGIS</sequence>
<evidence type="ECO:0000259" key="6">
    <source>
        <dbReference type="Pfam" id="PF01957"/>
    </source>
</evidence>
<keyword evidence="8" id="KW-1185">Reference proteome</keyword>
<name>A0A329LWW9_9BACL</name>
<dbReference type="Proteomes" id="UP000250369">
    <property type="component" value="Unassembled WGS sequence"/>
</dbReference>
<feature type="domain" description="NfeD-like C-terminal" evidence="6">
    <location>
        <begin position="82"/>
        <end position="139"/>
    </location>
</feature>
<dbReference type="RefSeq" id="WP_113035753.1">
    <property type="nucleotide sequence ID" value="NZ_QMFB01000034.1"/>
</dbReference>
<dbReference type="OrthoDB" id="894082at2"/>
<evidence type="ECO:0000313" key="7">
    <source>
        <dbReference type="EMBL" id="RAV12204.1"/>
    </source>
</evidence>
<evidence type="ECO:0000313" key="8">
    <source>
        <dbReference type="Proteomes" id="UP000250369"/>
    </source>
</evidence>
<dbReference type="InterPro" id="IPR012340">
    <property type="entry name" value="NA-bd_OB-fold"/>
</dbReference>
<keyword evidence="3 5" id="KW-1133">Transmembrane helix</keyword>
<dbReference type="PANTHER" id="PTHR33507:SF3">
    <property type="entry name" value="INNER MEMBRANE PROTEIN YBBJ"/>
    <property type="match status" value="1"/>
</dbReference>
<protein>
    <submittedName>
        <fullName evidence="7">NfeD family protein</fullName>
    </submittedName>
</protein>
<dbReference type="AlphaFoldDB" id="A0A329LWW9"/>
<dbReference type="InterPro" id="IPR002810">
    <property type="entry name" value="NfeD-like_C"/>
</dbReference>
<organism evidence="7 8">
    <name type="scientific">Paenibacillus contaminans</name>
    <dbReference type="NCBI Taxonomy" id="450362"/>
    <lineage>
        <taxon>Bacteria</taxon>
        <taxon>Bacillati</taxon>
        <taxon>Bacillota</taxon>
        <taxon>Bacilli</taxon>
        <taxon>Bacillales</taxon>
        <taxon>Paenibacillaceae</taxon>
        <taxon>Paenibacillus</taxon>
    </lineage>
</organism>